<dbReference type="Proteomes" id="UP000252419">
    <property type="component" value="Unassembled WGS sequence"/>
</dbReference>
<keyword evidence="3" id="KW-1185">Reference proteome</keyword>
<dbReference type="PANTHER" id="PTHR43000">
    <property type="entry name" value="DTDP-D-GLUCOSE 4,6-DEHYDRATASE-RELATED"/>
    <property type="match status" value="1"/>
</dbReference>
<feature type="domain" description="NAD(P)-binding" evidence="1">
    <location>
        <begin position="9"/>
        <end position="304"/>
    </location>
</feature>
<proteinExistence type="predicted"/>
<protein>
    <submittedName>
        <fullName evidence="2">NAD-dependent dehydratase</fullName>
    </submittedName>
</protein>
<dbReference type="EMBL" id="JPWA01000002">
    <property type="protein sequence ID" value="RCK07368.1"/>
    <property type="molecule type" value="Genomic_DNA"/>
</dbReference>
<dbReference type="InterPro" id="IPR026390">
    <property type="entry name" value="LegB-like"/>
</dbReference>
<dbReference type="NCBIfam" id="TIGR04180">
    <property type="entry name" value="EDH_00030"/>
    <property type="match status" value="1"/>
</dbReference>
<dbReference type="CDD" id="cd05257">
    <property type="entry name" value="Arna_like_SDR_e"/>
    <property type="match status" value="1"/>
</dbReference>
<dbReference type="SUPFAM" id="SSF51735">
    <property type="entry name" value="NAD(P)-binding Rossmann-fold domains"/>
    <property type="match status" value="1"/>
</dbReference>
<evidence type="ECO:0000313" key="3">
    <source>
        <dbReference type="Proteomes" id="UP000252419"/>
    </source>
</evidence>
<evidence type="ECO:0000259" key="1">
    <source>
        <dbReference type="Pfam" id="PF16363"/>
    </source>
</evidence>
<evidence type="ECO:0000313" key="2">
    <source>
        <dbReference type="EMBL" id="RCK07368.1"/>
    </source>
</evidence>
<organism evidence="2 3">
    <name type="scientific">Thalassospira xianhensis MCCC 1A02616</name>
    <dbReference type="NCBI Taxonomy" id="1177929"/>
    <lineage>
        <taxon>Bacteria</taxon>
        <taxon>Pseudomonadati</taxon>
        <taxon>Pseudomonadota</taxon>
        <taxon>Alphaproteobacteria</taxon>
        <taxon>Rhodospirillales</taxon>
        <taxon>Thalassospiraceae</taxon>
        <taxon>Thalassospira</taxon>
    </lineage>
</organism>
<dbReference type="Pfam" id="PF16363">
    <property type="entry name" value="GDP_Man_Dehyd"/>
    <property type="match status" value="1"/>
</dbReference>
<reference evidence="2 3" key="1">
    <citation type="submission" date="2014-07" db="EMBL/GenBank/DDBJ databases">
        <title>Draft genome sequence of Thalassospira xianhensis P-4 (MCCC 1A02616).</title>
        <authorList>
            <person name="Lai Q."/>
            <person name="Shao Z."/>
        </authorList>
    </citation>
    <scope>NUCLEOTIDE SEQUENCE [LARGE SCALE GENOMIC DNA]</scope>
    <source>
        <strain evidence="2 3">MCCC 1A02616</strain>
    </source>
</reference>
<dbReference type="AlphaFoldDB" id="A0A367UGM6"/>
<dbReference type="GO" id="GO:0016831">
    <property type="term" value="F:carboxy-lyase activity"/>
    <property type="evidence" value="ECO:0007669"/>
    <property type="project" value="InterPro"/>
</dbReference>
<dbReference type="InterPro" id="IPR045869">
    <property type="entry name" value="Arna-like_SDR_e"/>
</dbReference>
<accession>A0A367UGM6</accession>
<sequence>MQLENKKILVTGADGFIGSHLTEHLVRSGYDVRAFCLYNSFGSLGWLDTLDKDLKNGFEPFLGDIRDPHGVRAAMLGCDVVLHLAALIAIPYSYHSPATYVDTNIVGTLNVLQAGRDLEVSRIVHTSTSETYGTAQFVPISENHPLVGQSPYSASKIGADQMALSFHKSFDTPVTVLRPFNTYGPRQSARAVIPTIISQIAAGERSIRLGSILPTRDFTFVTDTVSGFVAIAGCDAAIGEVVNIGSNFEISIGDTVDVIAKVMEAEVEIIADEQRIRPEKSEVERLWADASKAQNLFGWAPQYGGSIKEFQKGIEKTVEWFAQPANRALYKHNQYII</sequence>
<comment type="caution">
    <text evidence="2">The sequence shown here is derived from an EMBL/GenBank/DDBJ whole genome shotgun (WGS) entry which is preliminary data.</text>
</comment>
<dbReference type="InterPro" id="IPR036291">
    <property type="entry name" value="NAD(P)-bd_dom_sf"/>
</dbReference>
<dbReference type="RefSeq" id="WP_114120593.1">
    <property type="nucleotide sequence ID" value="NZ_JPWA01000002.1"/>
</dbReference>
<dbReference type="Gene3D" id="3.40.50.720">
    <property type="entry name" value="NAD(P)-binding Rossmann-like Domain"/>
    <property type="match status" value="1"/>
</dbReference>
<name>A0A367UGM6_9PROT</name>
<dbReference type="PRINTS" id="PR01713">
    <property type="entry name" value="NUCEPIMERASE"/>
</dbReference>
<dbReference type="InterPro" id="IPR016040">
    <property type="entry name" value="NAD(P)-bd_dom"/>
</dbReference>
<gene>
    <name evidence="2" type="ORF">TH5_02980</name>
</gene>